<dbReference type="Proteomes" id="UP000664344">
    <property type="component" value="Unassembled WGS sequence"/>
</dbReference>
<evidence type="ECO:0000313" key="2">
    <source>
        <dbReference type="EMBL" id="MBN7769380.1"/>
    </source>
</evidence>
<protein>
    <submittedName>
        <fullName evidence="2">DUF2860 family protein</fullName>
    </submittedName>
</protein>
<feature type="signal peptide" evidence="1">
    <location>
        <begin position="1"/>
        <end position="19"/>
    </location>
</feature>
<gene>
    <name evidence="2" type="ORF">JYP53_05625</name>
</gene>
<accession>A0ABS3BC02</accession>
<sequence length="331" mass="36856">MRRFSLITLAVLSGASAHAEVVRIPQESGFSGYVMGGVGYTDYQSNFFQGPDDDHETHGGLGGGPDDRNAVHAVGGLDLRYTFAETRTQVFLGNLLQDAIRYDFTQQFGVRQEVGGKGIVALSYVFNTKDAETWSDPYQNGDRDDTDMTMDGVRLAWDQIWGSGFNAGYTYQELDLDREKSGESLGLDARERALLDRNGTVHQFRFSYDWAIAPNQGLRPEVVYSNGDLDGEAVSFDRYLFKLTYGLHRERWSLTANAFAGTTRYSDDNPVFSDRANSDEYGLGASVYRHKLFGVNRLSGIASVALMESESDIRFYDAGMSHVSTGLLYKF</sequence>
<feature type="chain" id="PRO_5045402389" evidence="1">
    <location>
        <begin position="20"/>
        <end position="331"/>
    </location>
</feature>
<reference evidence="2 3" key="1">
    <citation type="submission" date="2021-02" db="EMBL/GenBank/DDBJ databases">
        <title>PHA producing bacteria isolated from coastal sediment in Guangdong, Shenzhen.</title>
        <authorList>
            <person name="Zheng W."/>
            <person name="Yu S."/>
            <person name="Huang Y."/>
        </authorList>
    </citation>
    <scope>NUCLEOTIDE SEQUENCE [LARGE SCALE GENOMIC DNA]</scope>
    <source>
        <strain evidence="2 3">TN21-5</strain>
    </source>
</reference>
<evidence type="ECO:0000313" key="3">
    <source>
        <dbReference type="Proteomes" id="UP000664344"/>
    </source>
</evidence>
<dbReference type="InterPro" id="IPR016896">
    <property type="entry name" value="DUF2860"/>
</dbReference>
<dbReference type="RefSeq" id="WP_206556945.1">
    <property type="nucleotide sequence ID" value="NZ_JAFKDB010000008.1"/>
</dbReference>
<comment type="caution">
    <text evidence="2">The sequence shown here is derived from an EMBL/GenBank/DDBJ whole genome shotgun (WGS) entry which is preliminary data.</text>
</comment>
<dbReference type="PIRSF" id="PIRSF028696">
    <property type="entry name" value="UCP028696"/>
    <property type="match status" value="1"/>
</dbReference>
<name>A0ABS3BC02_9GAMM</name>
<keyword evidence="1" id="KW-0732">Signal</keyword>
<evidence type="ECO:0000256" key="1">
    <source>
        <dbReference type="SAM" id="SignalP"/>
    </source>
</evidence>
<keyword evidence="3" id="KW-1185">Reference proteome</keyword>
<dbReference type="EMBL" id="JAFKDB010000008">
    <property type="protein sequence ID" value="MBN7769380.1"/>
    <property type="molecule type" value="Genomic_DNA"/>
</dbReference>
<organism evidence="2 3">
    <name type="scientific">Marinobacter daepoensis</name>
    <dbReference type="NCBI Taxonomy" id="262077"/>
    <lineage>
        <taxon>Bacteria</taxon>
        <taxon>Pseudomonadati</taxon>
        <taxon>Pseudomonadota</taxon>
        <taxon>Gammaproteobacteria</taxon>
        <taxon>Pseudomonadales</taxon>
        <taxon>Marinobacteraceae</taxon>
        <taxon>Marinobacter</taxon>
    </lineage>
</organism>
<dbReference type="Pfam" id="PF11059">
    <property type="entry name" value="DUF2860"/>
    <property type="match status" value="1"/>
</dbReference>
<proteinExistence type="predicted"/>